<dbReference type="AlphaFoldDB" id="A0ABD3X4C1"/>
<organism evidence="2 3">
    <name type="scientific">Sinanodonta woodiana</name>
    <name type="common">Chinese pond mussel</name>
    <name type="synonym">Anodonta woodiana</name>
    <dbReference type="NCBI Taxonomy" id="1069815"/>
    <lineage>
        <taxon>Eukaryota</taxon>
        <taxon>Metazoa</taxon>
        <taxon>Spiralia</taxon>
        <taxon>Lophotrochozoa</taxon>
        <taxon>Mollusca</taxon>
        <taxon>Bivalvia</taxon>
        <taxon>Autobranchia</taxon>
        <taxon>Heteroconchia</taxon>
        <taxon>Palaeoheterodonta</taxon>
        <taxon>Unionida</taxon>
        <taxon>Unionoidea</taxon>
        <taxon>Unionidae</taxon>
        <taxon>Unioninae</taxon>
        <taxon>Sinanodonta</taxon>
    </lineage>
</organism>
<protein>
    <submittedName>
        <fullName evidence="2">Uncharacterized protein</fullName>
    </submittedName>
</protein>
<evidence type="ECO:0000313" key="2">
    <source>
        <dbReference type="EMBL" id="KAL3881015.1"/>
    </source>
</evidence>
<comment type="caution">
    <text evidence="2">The sequence shown here is derived from an EMBL/GenBank/DDBJ whole genome shotgun (WGS) entry which is preliminary data.</text>
</comment>
<dbReference type="EMBL" id="JBJQND010000004">
    <property type="protein sequence ID" value="KAL3881015.1"/>
    <property type="molecule type" value="Genomic_DNA"/>
</dbReference>
<feature type="compositionally biased region" description="Low complexity" evidence="1">
    <location>
        <begin position="27"/>
        <end position="41"/>
    </location>
</feature>
<reference evidence="2 3" key="1">
    <citation type="submission" date="2024-11" db="EMBL/GenBank/DDBJ databases">
        <title>Chromosome-level genome assembly of the freshwater bivalve Anodonta woodiana.</title>
        <authorList>
            <person name="Chen X."/>
        </authorList>
    </citation>
    <scope>NUCLEOTIDE SEQUENCE [LARGE SCALE GENOMIC DNA]</scope>
    <source>
        <strain evidence="2">MN2024</strain>
        <tissue evidence="2">Gills</tissue>
    </source>
</reference>
<keyword evidence="3" id="KW-1185">Reference proteome</keyword>
<sequence length="90" mass="9622">MNKGVTPHNYQLRRRSGPTLLRPSDFTPSTSVSTPKPTAPTDLNDLVTIPTTSLLLETAASTYTSPVILVVYGGTVGTMGTNIKNMDFVP</sequence>
<name>A0ABD3X4C1_SINWO</name>
<evidence type="ECO:0000313" key="3">
    <source>
        <dbReference type="Proteomes" id="UP001634394"/>
    </source>
</evidence>
<proteinExistence type="predicted"/>
<evidence type="ECO:0000256" key="1">
    <source>
        <dbReference type="SAM" id="MobiDB-lite"/>
    </source>
</evidence>
<feature type="region of interest" description="Disordered" evidence="1">
    <location>
        <begin position="1"/>
        <end position="44"/>
    </location>
</feature>
<accession>A0ABD3X4C1</accession>
<gene>
    <name evidence="2" type="ORF">ACJMK2_033215</name>
</gene>
<dbReference type="Proteomes" id="UP001634394">
    <property type="component" value="Unassembled WGS sequence"/>
</dbReference>